<keyword evidence="4" id="KW-0805">Transcription regulation</keyword>
<keyword evidence="5" id="KW-0804">Transcription</keyword>
<dbReference type="RefSeq" id="WP_253330045.1">
    <property type="nucleotide sequence ID" value="NZ_JAMYXC010000049.1"/>
</dbReference>
<dbReference type="InterPro" id="IPR002078">
    <property type="entry name" value="Sigma_54_int"/>
</dbReference>
<dbReference type="InterPro" id="IPR025944">
    <property type="entry name" value="Sigma_54_int_dom_CS"/>
</dbReference>
<evidence type="ECO:0000313" key="7">
    <source>
        <dbReference type="EMBL" id="MCP1167698.1"/>
    </source>
</evidence>
<dbReference type="InterPro" id="IPR027417">
    <property type="entry name" value="P-loop_NTPase"/>
</dbReference>
<keyword evidence="1" id="KW-0547">Nucleotide-binding</keyword>
<keyword evidence="2" id="KW-0067">ATP-binding</keyword>
<evidence type="ECO:0000259" key="6">
    <source>
        <dbReference type="PROSITE" id="PS50045"/>
    </source>
</evidence>
<evidence type="ECO:0000256" key="3">
    <source>
        <dbReference type="ARBA" id="ARBA00023012"/>
    </source>
</evidence>
<dbReference type="Gene3D" id="1.10.8.60">
    <property type="match status" value="1"/>
</dbReference>
<gene>
    <name evidence="7" type="ORF">NHG85_04000</name>
</gene>
<accession>A0A9X2JN03</accession>
<dbReference type="SUPFAM" id="SSF46689">
    <property type="entry name" value="Homeodomain-like"/>
    <property type="match status" value="1"/>
</dbReference>
<protein>
    <recommendedName>
        <fullName evidence="6">Sigma-54 factor interaction domain-containing protein</fullName>
    </recommendedName>
</protein>
<name>A0A9X2JN03_9RHOB</name>
<keyword evidence="3" id="KW-0902">Two-component regulatory system</keyword>
<evidence type="ECO:0000256" key="5">
    <source>
        <dbReference type="ARBA" id="ARBA00023163"/>
    </source>
</evidence>
<dbReference type="PROSITE" id="PS00688">
    <property type="entry name" value="SIGMA54_INTERACT_3"/>
    <property type="match status" value="1"/>
</dbReference>
<evidence type="ECO:0000256" key="4">
    <source>
        <dbReference type="ARBA" id="ARBA00023015"/>
    </source>
</evidence>
<dbReference type="PRINTS" id="PR01590">
    <property type="entry name" value="HTHFIS"/>
</dbReference>
<reference evidence="7" key="1">
    <citation type="submission" date="2022-06" db="EMBL/GenBank/DDBJ databases">
        <title>Limimaricola sediminis sp. nov., isolated from an intertidal sediment.</title>
        <authorList>
            <person name="Shao X."/>
        </authorList>
    </citation>
    <scope>NUCLEOTIDE SEQUENCE</scope>
    <source>
        <strain evidence="7">ASW11-118</strain>
    </source>
</reference>
<dbReference type="GO" id="GO:0006355">
    <property type="term" value="P:regulation of DNA-templated transcription"/>
    <property type="evidence" value="ECO:0007669"/>
    <property type="project" value="InterPro"/>
</dbReference>
<dbReference type="EMBL" id="JAMYXC010000049">
    <property type="protein sequence ID" value="MCP1167698.1"/>
    <property type="molecule type" value="Genomic_DNA"/>
</dbReference>
<dbReference type="Pfam" id="PF02954">
    <property type="entry name" value="HTH_8"/>
    <property type="match status" value="1"/>
</dbReference>
<dbReference type="GO" id="GO:0043565">
    <property type="term" value="F:sequence-specific DNA binding"/>
    <property type="evidence" value="ECO:0007669"/>
    <property type="project" value="InterPro"/>
</dbReference>
<comment type="caution">
    <text evidence="7">The sequence shown here is derived from an EMBL/GenBank/DDBJ whole genome shotgun (WGS) entry which is preliminary data.</text>
</comment>
<dbReference type="InterPro" id="IPR009057">
    <property type="entry name" value="Homeodomain-like_sf"/>
</dbReference>
<keyword evidence="8" id="KW-1185">Reference proteome</keyword>
<dbReference type="AlphaFoldDB" id="A0A9X2JN03"/>
<proteinExistence type="predicted"/>
<dbReference type="InterPro" id="IPR058031">
    <property type="entry name" value="AAA_lid_NorR"/>
</dbReference>
<dbReference type="GO" id="GO:0000160">
    <property type="term" value="P:phosphorelay signal transduction system"/>
    <property type="evidence" value="ECO:0007669"/>
    <property type="project" value="UniProtKB-KW"/>
</dbReference>
<evidence type="ECO:0000256" key="2">
    <source>
        <dbReference type="ARBA" id="ARBA00022840"/>
    </source>
</evidence>
<dbReference type="InterPro" id="IPR002197">
    <property type="entry name" value="HTH_Fis"/>
</dbReference>
<evidence type="ECO:0000313" key="8">
    <source>
        <dbReference type="Proteomes" id="UP001139477"/>
    </source>
</evidence>
<dbReference type="PANTHER" id="PTHR32071">
    <property type="entry name" value="TRANSCRIPTIONAL REGULATORY PROTEIN"/>
    <property type="match status" value="1"/>
</dbReference>
<sequence>MEEEAPGIGQPQPQLVALSRRPLMDAVANGRFRDDLYYLLTRARVSLPPLRDREQPEVLAQVLATRMTDRKIEFSVEAVALIRAHTFPGNLRELRAALERALMTLAGDRITPVDLRPTSIMMAEHVPAVQDARIRALSYDEGTLIRDALTSSGWNVTEAARRLGMSRATINRKIRRHGLARPA</sequence>
<evidence type="ECO:0000256" key="1">
    <source>
        <dbReference type="ARBA" id="ARBA00022741"/>
    </source>
</evidence>
<dbReference type="SUPFAM" id="SSF52540">
    <property type="entry name" value="P-loop containing nucleoside triphosphate hydrolases"/>
    <property type="match status" value="1"/>
</dbReference>
<dbReference type="Gene3D" id="3.40.50.300">
    <property type="entry name" value="P-loop containing nucleotide triphosphate hydrolases"/>
    <property type="match status" value="1"/>
</dbReference>
<dbReference type="Pfam" id="PF25601">
    <property type="entry name" value="AAA_lid_14"/>
    <property type="match status" value="1"/>
</dbReference>
<dbReference type="PROSITE" id="PS50045">
    <property type="entry name" value="SIGMA54_INTERACT_4"/>
    <property type="match status" value="1"/>
</dbReference>
<feature type="domain" description="Sigma-54 factor interaction" evidence="6">
    <location>
        <begin position="1"/>
        <end position="103"/>
    </location>
</feature>
<organism evidence="7 8">
    <name type="scientific">Limimaricola litoreus</name>
    <dbReference type="NCBI Taxonomy" id="2955316"/>
    <lineage>
        <taxon>Bacteria</taxon>
        <taxon>Pseudomonadati</taxon>
        <taxon>Pseudomonadota</taxon>
        <taxon>Alphaproteobacteria</taxon>
        <taxon>Rhodobacterales</taxon>
        <taxon>Paracoccaceae</taxon>
        <taxon>Limimaricola</taxon>
    </lineage>
</organism>
<dbReference type="Proteomes" id="UP001139477">
    <property type="component" value="Unassembled WGS sequence"/>
</dbReference>
<dbReference type="GO" id="GO:0005524">
    <property type="term" value="F:ATP binding"/>
    <property type="evidence" value="ECO:0007669"/>
    <property type="project" value="UniProtKB-KW"/>
</dbReference>
<dbReference type="Gene3D" id="1.10.10.60">
    <property type="entry name" value="Homeodomain-like"/>
    <property type="match status" value="1"/>
</dbReference>